<organism evidence="1">
    <name type="scientific">Aphanomyces astaci</name>
    <name type="common">Crayfish plague agent</name>
    <dbReference type="NCBI Taxonomy" id="112090"/>
    <lineage>
        <taxon>Eukaryota</taxon>
        <taxon>Sar</taxon>
        <taxon>Stramenopiles</taxon>
        <taxon>Oomycota</taxon>
        <taxon>Saprolegniomycetes</taxon>
        <taxon>Saprolegniales</taxon>
        <taxon>Verrucalvaceae</taxon>
        <taxon>Aphanomyces</taxon>
    </lineage>
</organism>
<gene>
    <name evidence="1" type="ORF">H257_10935</name>
</gene>
<dbReference type="RefSeq" id="XP_009836002.1">
    <property type="nucleotide sequence ID" value="XM_009837700.1"/>
</dbReference>
<proteinExistence type="predicted"/>
<name>W4G5L3_APHAT</name>
<dbReference type="OrthoDB" id="118382at2759"/>
<dbReference type="PANTHER" id="PTHR47150:SF5">
    <property type="entry name" value="OS07G0546750 PROTEIN"/>
    <property type="match status" value="1"/>
</dbReference>
<evidence type="ECO:0000313" key="1">
    <source>
        <dbReference type="EMBL" id="ETV74344.1"/>
    </source>
</evidence>
<dbReference type="PANTHER" id="PTHR47150">
    <property type="entry name" value="OS12G0169200 PROTEIN"/>
    <property type="match status" value="1"/>
</dbReference>
<protein>
    <submittedName>
        <fullName evidence="1">Uncharacterized protein</fullName>
    </submittedName>
</protein>
<dbReference type="AlphaFoldDB" id="W4G5L3"/>
<dbReference type="VEuPathDB" id="FungiDB:H257_10935"/>
<accession>W4G5L3</accession>
<dbReference type="EMBL" id="KI913144">
    <property type="protein sequence ID" value="ETV74344.1"/>
    <property type="molecule type" value="Genomic_DNA"/>
</dbReference>
<dbReference type="GeneID" id="20812931"/>
<reference evidence="1" key="1">
    <citation type="submission" date="2013-12" db="EMBL/GenBank/DDBJ databases">
        <title>The Genome Sequence of Aphanomyces astaci APO3.</title>
        <authorList>
            <consortium name="The Broad Institute Genomics Platform"/>
            <person name="Russ C."/>
            <person name="Tyler B."/>
            <person name="van West P."/>
            <person name="Dieguez-Uribeondo J."/>
            <person name="Young S.K."/>
            <person name="Zeng Q."/>
            <person name="Gargeya S."/>
            <person name="Fitzgerald M."/>
            <person name="Abouelleil A."/>
            <person name="Alvarado L."/>
            <person name="Chapman S.B."/>
            <person name="Gainer-Dewar J."/>
            <person name="Goldberg J."/>
            <person name="Griggs A."/>
            <person name="Gujja S."/>
            <person name="Hansen M."/>
            <person name="Howarth C."/>
            <person name="Imamovic A."/>
            <person name="Ireland A."/>
            <person name="Larimer J."/>
            <person name="McCowan C."/>
            <person name="Murphy C."/>
            <person name="Pearson M."/>
            <person name="Poon T.W."/>
            <person name="Priest M."/>
            <person name="Roberts A."/>
            <person name="Saif S."/>
            <person name="Shea T."/>
            <person name="Sykes S."/>
            <person name="Wortman J."/>
            <person name="Nusbaum C."/>
            <person name="Birren B."/>
        </authorList>
    </citation>
    <scope>NUCLEOTIDE SEQUENCE [LARGE SCALE GENOMIC DNA]</scope>
    <source>
        <strain evidence="1">APO3</strain>
    </source>
</reference>
<sequence>MDSAAWDSESESSGDDDVVIAIVLCGLVVAAQKKEVCNRGSNKGKRPKIDRNRAQYDLLLRVDYFDSEPTYDDNHFRRRFQMRKSLFLQIANDLAHQDPYF</sequence>